<dbReference type="FunFam" id="3.40.50.300:FF:001091">
    <property type="entry name" value="Probable disease resistance protein At1g61300"/>
    <property type="match status" value="1"/>
</dbReference>
<dbReference type="InterPro" id="IPR036388">
    <property type="entry name" value="WH-like_DNA-bd_sf"/>
</dbReference>
<protein>
    <recommendedName>
        <fullName evidence="11">NB-ARC domain-containing protein</fullName>
    </recommendedName>
</protein>
<reference evidence="9 10" key="1">
    <citation type="submission" date="2024-11" db="EMBL/GenBank/DDBJ databases">
        <title>Chromosome-level genome assembly of Eucalyptus globulus Labill. provides insights into its genome evolution.</title>
        <authorList>
            <person name="Li X."/>
        </authorList>
    </citation>
    <scope>NUCLEOTIDE SEQUENCE [LARGE SCALE GENOMIC DNA]</scope>
    <source>
        <strain evidence="9">CL2024</strain>
        <tissue evidence="9">Fresh tender leaves</tissue>
    </source>
</reference>
<dbReference type="Proteomes" id="UP001634007">
    <property type="component" value="Unassembled WGS sequence"/>
</dbReference>
<keyword evidence="2" id="KW-0677">Repeat</keyword>
<evidence type="ECO:0000259" key="5">
    <source>
        <dbReference type="Pfam" id="PF23247"/>
    </source>
</evidence>
<evidence type="ECO:0000313" key="9">
    <source>
        <dbReference type="EMBL" id="KAL3732621.1"/>
    </source>
</evidence>
<dbReference type="EMBL" id="JBJKBG010000007">
    <property type="protein sequence ID" value="KAL3732621.1"/>
    <property type="molecule type" value="Genomic_DNA"/>
</dbReference>
<dbReference type="Gene3D" id="3.40.50.300">
    <property type="entry name" value="P-loop containing nucleotide triphosphate hydrolases"/>
    <property type="match status" value="1"/>
</dbReference>
<dbReference type="GO" id="GO:0006952">
    <property type="term" value="P:defense response"/>
    <property type="evidence" value="ECO:0007669"/>
    <property type="project" value="UniProtKB-KW"/>
</dbReference>
<evidence type="ECO:0000259" key="6">
    <source>
        <dbReference type="Pfam" id="PF23559"/>
    </source>
</evidence>
<dbReference type="SUPFAM" id="SSF52540">
    <property type="entry name" value="P-loop containing nucleoside triphosphate hydrolases"/>
    <property type="match status" value="1"/>
</dbReference>
<dbReference type="InterPro" id="IPR055414">
    <property type="entry name" value="LRR_R13L4/SHOC2-like"/>
</dbReference>
<dbReference type="PRINTS" id="PR00364">
    <property type="entry name" value="DISEASERSIST"/>
</dbReference>
<dbReference type="Pfam" id="PF23247">
    <property type="entry name" value="LRR_RPS2"/>
    <property type="match status" value="1"/>
</dbReference>
<dbReference type="InterPro" id="IPR056789">
    <property type="entry name" value="LRR_R13L1-DRL21"/>
</dbReference>
<feature type="domain" description="Disease resistance protein winged helix" evidence="6">
    <location>
        <begin position="363"/>
        <end position="431"/>
    </location>
</feature>
<dbReference type="Pfam" id="PF23598">
    <property type="entry name" value="LRR_14"/>
    <property type="match status" value="1"/>
</dbReference>
<dbReference type="InterPro" id="IPR001611">
    <property type="entry name" value="Leu-rich_rpt"/>
</dbReference>
<dbReference type="Pfam" id="PF25019">
    <property type="entry name" value="LRR_R13L1-DRL21"/>
    <property type="match status" value="1"/>
</dbReference>
<comment type="caution">
    <text evidence="9">The sequence shown here is derived from an EMBL/GenBank/DDBJ whole genome shotgun (WGS) entry which is preliminary data.</text>
</comment>
<dbReference type="Gene3D" id="3.80.10.10">
    <property type="entry name" value="Ribonuclease Inhibitor"/>
    <property type="match status" value="6"/>
</dbReference>
<proteinExistence type="predicted"/>
<evidence type="ECO:0000256" key="1">
    <source>
        <dbReference type="ARBA" id="ARBA00022614"/>
    </source>
</evidence>
<accession>A0ABD3K3L1</accession>
<dbReference type="SUPFAM" id="SSF52058">
    <property type="entry name" value="L domain-like"/>
    <property type="match status" value="3"/>
</dbReference>
<dbReference type="PANTHER" id="PTHR36766:SF51">
    <property type="entry name" value="DISEASE RESISTANCE RPP13-LIKE PROTEIN 1"/>
    <property type="match status" value="1"/>
</dbReference>
<dbReference type="PROSITE" id="PS51450">
    <property type="entry name" value="LRR"/>
    <property type="match status" value="1"/>
</dbReference>
<keyword evidence="10" id="KW-1185">Reference proteome</keyword>
<keyword evidence="1" id="KW-0433">Leucine-rich repeat</keyword>
<evidence type="ECO:0000259" key="4">
    <source>
        <dbReference type="Pfam" id="PF00931"/>
    </source>
</evidence>
<evidence type="ECO:0000259" key="8">
    <source>
        <dbReference type="Pfam" id="PF25019"/>
    </source>
</evidence>
<feature type="domain" description="R13L1/DRL21-like LRR repeat region" evidence="8">
    <location>
        <begin position="623"/>
        <end position="748"/>
    </location>
</feature>
<evidence type="ECO:0000256" key="3">
    <source>
        <dbReference type="ARBA" id="ARBA00022821"/>
    </source>
</evidence>
<organism evidence="9 10">
    <name type="scientific">Eucalyptus globulus</name>
    <name type="common">Tasmanian blue gum</name>
    <dbReference type="NCBI Taxonomy" id="34317"/>
    <lineage>
        <taxon>Eukaryota</taxon>
        <taxon>Viridiplantae</taxon>
        <taxon>Streptophyta</taxon>
        <taxon>Embryophyta</taxon>
        <taxon>Tracheophyta</taxon>
        <taxon>Spermatophyta</taxon>
        <taxon>Magnoliopsida</taxon>
        <taxon>eudicotyledons</taxon>
        <taxon>Gunneridae</taxon>
        <taxon>Pentapetalae</taxon>
        <taxon>rosids</taxon>
        <taxon>malvids</taxon>
        <taxon>Myrtales</taxon>
        <taxon>Myrtaceae</taxon>
        <taxon>Myrtoideae</taxon>
        <taxon>Eucalypteae</taxon>
        <taxon>Eucalyptus</taxon>
    </lineage>
</organism>
<dbReference type="InterPro" id="IPR057135">
    <property type="entry name" value="At4g27190-like_LRR"/>
</dbReference>
<evidence type="ECO:0000313" key="10">
    <source>
        <dbReference type="Proteomes" id="UP001634007"/>
    </source>
</evidence>
<gene>
    <name evidence="9" type="ORF">ACJRO7_029290</name>
</gene>
<feature type="domain" description="NB-ARC" evidence="4">
    <location>
        <begin position="104"/>
        <end position="280"/>
    </location>
</feature>
<evidence type="ECO:0000256" key="2">
    <source>
        <dbReference type="ARBA" id="ARBA00022737"/>
    </source>
</evidence>
<name>A0ABD3K3L1_EUCGL</name>
<evidence type="ECO:0000259" key="7">
    <source>
        <dbReference type="Pfam" id="PF23598"/>
    </source>
</evidence>
<dbReference type="InterPro" id="IPR058922">
    <property type="entry name" value="WHD_DRP"/>
</dbReference>
<sequence>MLKETTYEAEDILDVLATEALRCKLQVGSKNTRNQVRNWNLVPPFRSFDDTIKSKIMEIVDKLEYIAKQKDLLGLKGEGGRKFRITRRMPTTPLLVESRVFGRDDDKEEIIRLLLDSDCERQTSEFSVVPVLGMGGIGKTLLAQFVFNDRRVDEFFDVKAWACVSDQFDMVRITKAILESATQKSWETMNLELLQSSLGQKLSKKKFLVVLDDLWDDNYENWHELMVSLLAGARGSKIMVTTRNEAALSFMNTGTPYRLRELSDDACWSLFSRHAFPNADSGTRHQLEVIGREIVKKCRGVPLAAKSLGSLLGSKLGIDHWQEILHSNLWDLPTRRNSILPALQLSYQHLPANLKRCFAYCSLFPKDYEFDRDKLVLLWMAEGFVQQGEDNKRMEDLGVEYFNDLLSRSFFQESTADKSRYVMHDLINDLAQLVSRKMRLSFEGRSGLQKPTGFSGKARHFSYPRGRYDVYKKFESLMKVEWLRTFLPLSPFETGFCYLSNKVVTDLLPRLRCLRLLSLSGYCITELPNLIGDLKNLRYLNLSHTAIKSLPQSVCTLYNLQTLMLNDCDSLEELPTDLTDLINLHYFDISGSIISCMPSHMSRLRNLHTLPEFVVGPKSGSDIGELRDMVHLHGALTLSRLENVEDAWDARKANLTNKKHLTTLTMEWSSNFELQDENVQITVLEMLQPYSKVKKVDIRSYGGTRFSSWLGDPSFSNMVFLSLTDCRRCMCLPPLAQLSLLKHLCIEGLTAVKSVGVEFYGYALSRGKPFPSLETLIFKDMLEWEEWSCSLDDKGIVAFPSLRELYIERCQNLKGKLPNHLPCLEKLVIHECKLLVSPLPRLPLLRRLDIKGCDALSLGTALDMSSLFSLQISEISNLTHFNPGLMQHLTRLEHLNITDCTDLNYLCEDDGGFQQLTSLRSMVIRYCPQLIALTKKEQHLPKDIEYLELEHCHSLQTLPAALHSLTSLQELTIKHCPAIVSFTETNVPSMLRGLAIRGCNLESLPRGIIYNRHTSLEYLYISGCYSLTSFPRTGEVIPTSFQQLSIDLCPDLESLPRGIMLRDNVFLKVLEIFDCSSLISFPSGQLPLTLKTLTICSCSNLESVAEILSQDGEMVLESFRVDNCTNLVSLPNGLHKLAFLDYLEIERCPSLTSFPEGGLPMANLKRVHIENCENLRALPEQMQNLTALRELCISDCPRIESFPEGGLPINLVSLEIKDCESISPLADWAFHRLNSLETLSVTGGCSTLSTFPEWMLPPTLTSLHLERLPNLEFRTNWLQNLTSLEDLRLKDCRKLHSLPVEGLPATLSRLEVSGCPLVEQQCEREWTKIDHIPCILM</sequence>
<dbReference type="InterPro" id="IPR032675">
    <property type="entry name" value="LRR_dom_sf"/>
</dbReference>
<dbReference type="InterPro" id="IPR027417">
    <property type="entry name" value="P-loop_NTPase"/>
</dbReference>
<keyword evidence="3" id="KW-0611">Plant defense</keyword>
<evidence type="ECO:0008006" key="11">
    <source>
        <dbReference type="Google" id="ProtNLM"/>
    </source>
</evidence>
<dbReference type="Pfam" id="PF23559">
    <property type="entry name" value="WHD_DRP"/>
    <property type="match status" value="1"/>
</dbReference>
<feature type="domain" description="Disease resistance R13L4/SHOC-2-like LRR" evidence="7">
    <location>
        <begin position="497"/>
        <end position="568"/>
    </location>
</feature>
<dbReference type="InterPro" id="IPR002182">
    <property type="entry name" value="NB-ARC"/>
</dbReference>
<dbReference type="FunFam" id="1.10.10.10:FF:000322">
    <property type="entry name" value="Probable disease resistance protein At1g63360"/>
    <property type="match status" value="1"/>
</dbReference>
<dbReference type="Pfam" id="PF00931">
    <property type="entry name" value="NB-ARC"/>
    <property type="match status" value="1"/>
</dbReference>
<dbReference type="PANTHER" id="PTHR36766">
    <property type="entry name" value="PLANT BROAD-SPECTRUM MILDEW RESISTANCE PROTEIN RPW8"/>
    <property type="match status" value="1"/>
</dbReference>
<feature type="domain" description="Disease resistance protein At4g27190-like leucine-rich repeats" evidence="5">
    <location>
        <begin position="864"/>
        <end position="976"/>
    </location>
</feature>
<dbReference type="Gene3D" id="1.10.10.10">
    <property type="entry name" value="Winged helix-like DNA-binding domain superfamily/Winged helix DNA-binding domain"/>
    <property type="match status" value="1"/>
</dbReference>